<protein>
    <submittedName>
        <fullName evidence="1">Uncharacterized protein</fullName>
    </submittedName>
</protein>
<proteinExistence type="predicted"/>
<organism evidence="1 2">
    <name type="scientific">Armillaria gallica</name>
    <name type="common">Bulbous honey fungus</name>
    <name type="synonym">Armillaria bulbosa</name>
    <dbReference type="NCBI Taxonomy" id="47427"/>
    <lineage>
        <taxon>Eukaryota</taxon>
        <taxon>Fungi</taxon>
        <taxon>Dikarya</taxon>
        <taxon>Basidiomycota</taxon>
        <taxon>Agaricomycotina</taxon>
        <taxon>Agaricomycetes</taxon>
        <taxon>Agaricomycetidae</taxon>
        <taxon>Agaricales</taxon>
        <taxon>Marasmiineae</taxon>
        <taxon>Physalacriaceae</taxon>
        <taxon>Armillaria</taxon>
    </lineage>
</organism>
<evidence type="ECO:0000313" key="2">
    <source>
        <dbReference type="Proteomes" id="UP000217790"/>
    </source>
</evidence>
<dbReference type="EMBL" id="KZ293706">
    <property type="protein sequence ID" value="PBK83475.1"/>
    <property type="molecule type" value="Genomic_DNA"/>
</dbReference>
<sequence>MFIHAVKRPQFISGETVGRLVATEAAKYLQPCILEMGGNALRSDTSTRRFFFRLCIEGQTSRSARRQLELSSHNLANFTKANTQSLGSSTIISVPRFGSCHRIDLGSTRGAQVLVGDMLGDGAPVQLHVIYDA</sequence>
<gene>
    <name evidence="1" type="ORF">ARMGADRAFT_671290</name>
</gene>
<dbReference type="OrthoDB" id="10622456at2759"/>
<reference evidence="2" key="1">
    <citation type="journal article" date="2017" name="Nat. Ecol. Evol.">
        <title>Genome expansion and lineage-specific genetic innovations in the forest pathogenic fungi Armillaria.</title>
        <authorList>
            <person name="Sipos G."/>
            <person name="Prasanna A.N."/>
            <person name="Walter M.C."/>
            <person name="O'Connor E."/>
            <person name="Balint B."/>
            <person name="Krizsan K."/>
            <person name="Kiss B."/>
            <person name="Hess J."/>
            <person name="Varga T."/>
            <person name="Slot J."/>
            <person name="Riley R."/>
            <person name="Boka B."/>
            <person name="Rigling D."/>
            <person name="Barry K."/>
            <person name="Lee J."/>
            <person name="Mihaltcheva S."/>
            <person name="LaButti K."/>
            <person name="Lipzen A."/>
            <person name="Waldron R."/>
            <person name="Moloney N.M."/>
            <person name="Sperisen C."/>
            <person name="Kredics L."/>
            <person name="Vagvoelgyi C."/>
            <person name="Patrignani A."/>
            <person name="Fitzpatrick D."/>
            <person name="Nagy I."/>
            <person name="Doyle S."/>
            <person name="Anderson J.B."/>
            <person name="Grigoriev I.V."/>
            <person name="Gueldener U."/>
            <person name="Muensterkoetter M."/>
            <person name="Nagy L.G."/>
        </authorList>
    </citation>
    <scope>NUCLEOTIDE SEQUENCE [LARGE SCALE GENOMIC DNA]</scope>
    <source>
        <strain evidence="2">Ar21-2</strain>
    </source>
</reference>
<dbReference type="AlphaFoldDB" id="A0A2H3CKB5"/>
<name>A0A2H3CKB5_ARMGA</name>
<dbReference type="Proteomes" id="UP000217790">
    <property type="component" value="Unassembled WGS sequence"/>
</dbReference>
<dbReference type="InParanoid" id="A0A2H3CKB5"/>
<accession>A0A2H3CKB5</accession>
<evidence type="ECO:0000313" key="1">
    <source>
        <dbReference type="EMBL" id="PBK83475.1"/>
    </source>
</evidence>
<keyword evidence="2" id="KW-1185">Reference proteome</keyword>